<feature type="compositionally biased region" description="Pro residues" evidence="1">
    <location>
        <begin position="142"/>
        <end position="152"/>
    </location>
</feature>
<evidence type="ECO:0000313" key="2">
    <source>
        <dbReference type="EMBL" id="KAJ4956620.1"/>
    </source>
</evidence>
<gene>
    <name evidence="2" type="ORF">NE237_013403</name>
</gene>
<feature type="region of interest" description="Disordered" evidence="1">
    <location>
        <begin position="126"/>
        <end position="161"/>
    </location>
</feature>
<comment type="caution">
    <text evidence="2">The sequence shown here is derived from an EMBL/GenBank/DDBJ whole genome shotgun (WGS) entry which is preliminary data.</text>
</comment>
<evidence type="ECO:0000256" key="1">
    <source>
        <dbReference type="SAM" id="MobiDB-lite"/>
    </source>
</evidence>
<dbReference type="Proteomes" id="UP001141806">
    <property type="component" value="Unassembled WGS sequence"/>
</dbReference>
<feature type="region of interest" description="Disordered" evidence="1">
    <location>
        <begin position="1"/>
        <end position="53"/>
    </location>
</feature>
<name>A0A9Q0H212_9MAGN</name>
<protein>
    <submittedName>
        <fullName evidence="2">Uncharacterized protein</fullName>
    </submittedName>
</protein>
<sequence length="193" mass="21045">MAIHRPNMENWADIAKSVSDESEEGEGELGTDFNGPGDVMRKSVGDGLVPTDQDLSGVDKVATVPPLDAIALEVGVNDENHDSPMIQTVVEPNVIRTLMGGSALTNEAGRVEAMFSDFTCTLEPFEPPFSHPPSDLQIAHVNPPPPPPTPPRRPPRCGNMGHDEIMRFITERPSLWSLAPRHRENGKLARKID</sequence>
<accession>A0A9Q0H212</accession>
<dbReference type="AlphaFoldDB" id="A0A9Q0H212"/>
<keyword evidence="3" id="KW-1185">Reference proteome</keyword>
<proteinExistence type="predicted"/>
<organism evidence="2 3">
    <name type="scientific">Protea cynaroides</name>
    <dbReference type="NCBI Taxonomy" id="273540"/>
    <lineage>
        <taxon>Eukaryota</taxon>
        <taxon>Viridiplantae</taxon>
        <taxon>Streptophyta</taxon>
        <taxon>Embryophyta</taxon>
        <taxon>Tracheophyta</taxon>
        <taxon>Spermatophyta</taxon>
        <taxon>Magnoliopsida</taxon>
        <taxon>Proteales</taxon>
        <taxon>Proteaceae</taxon>
        <taxon>Protea</taxon>
    </lineage>
</organism>
<evidence type="ECO:0000313" key="3">
    <source>
        <dbReference type="Proteomes" id="UP001141806"/>
    </source>
</evidence>
<dbReference type="EMBL" id="JAMYWD010000011">
    <property type="protein sequence ID" value="KAJ4956620.1"/>
    <property type="molecule type" value="Genomic_DNA"/>
</dbReference>
<reference evidence="2" key="1">
    <citation type="journal article" date="2023" name="Plant J.">
        <title>The genome of the king protea, Protea cynaroides.</title>
        <authorList>
            <person name="Chang J."/>
            <person name="Duong T.A."/>
            <person name="Schoeman C."/>
            <person name="Ma X."/>
            <person name="Roodt D."/>
            <person name="Barker N."/>
            <person name="Li Z."/>
            <person name="Van de Peer Y."/>
            <person name="Mizrachi E."/>
        </authorList>
    </citation>
    <scope>NUCLEOTIDE SEQUENCE</scope>
    <source>
        <tissue evidence="2">Young leaves</tissue>
    </source>
</reference>
<feature type="compositionally biased region" description="Acidic residues" evidence="1">
    <location>
        <begin position="20"/>
        <end position="29"/>
    </location>
</feature>